<dbReference type="AlphaFoldDB" id="A0AA92QB38"/>
<dbReference type="Proteomes" id="UP000593970">
    <property type="component" value="Chromosome"/>
</dbReference>
<proteinExistence type="predicted"/>
<accession>A0AA92QB38</accession>
<protein>
    <submittedName>
        <fullName evidence="1">Uncharacterized protein</fullName>
    </submittedName>
</protein>
<organism evidence="1 2">
    <name type="scientific">Ralstonia solanacearum</name>
    <name type="common">Pseudomonas solanacearum</name>
    <dbReference type="NCBI Taxonomy" id="305"/>
    <lineage>
        <taxon>Bacteria</taxon>
        <taxon>Pseudomonadati</taxon>
        <taxon>Pseudomonadota</taxon>
        <taxon>Betaproteobacteria</taxon>
        <taxon>Burkholderiales</taxon>
        <taxon>Burkholderiaceae</taxon>
        <taxon>Ralstonia</taxon>
        <taxon>Ralstonia solanacearum species complex</taxon>
    </lineage>
</organism>
<evidence type="ECO:0000313" key="1">
    <source>
        <dbReference type="EMBL" id="QOK96598.1"/>
    </source>
</evidence>
<evidence type="ECO:0000313" key="2">
    <source>
        <dbReference type="Proteomes" id="UP000593970"/>
    </source>
</evidence>
<dbReference type="EMBL" id="CP051169">
    <property type="protein sequence ID" value="QOK96598.1"/>
    <property type="molecule type" value="Genomic_DNA"/>
</dbReference>
<gene>
    <name evidence="1" type="ORF">HF909_09210</name>
</gene>
<sequence length="189" mass="21064">MNEVADLPIFELRPFSEAWLESTRLAWRTHIDKHEMFDLEYQRVLDAATNQINYAHPPNGSPMAYGVFRSGAADASAIVLIVYTPRPGPSRGWLKMLEVILSPQYDEFVISGDMEKYHDALQIFAAAISGTLDLRGTHRSKVVKLYGRNESMLKLLTGVGERIAARGVAGITVAMHGRWLVISEPGVRP</sequence>
<name>A0AA92QB38_RALSL</name>
<reference evidence="2" key="1">
    <citation type="submission" date="2020-04" db="EMBL/GenBank/DDBJ databases">
        <title>Ralstonia solanacearum UW576, UW763, UW773, and UW774.</title>
        <authorList>
            <person name="Steidl O."/>
            <person name="Truchon A."/>
            <person name="Allen C."/>
        </authorList>
    </citation>
    <scope>NUCLEOTIDE SEQUENCE [LARGE SCALE GENOMIC DNA]</scope>
    <source>
        <strain evidence="2">UW774</strain>
    </source>
</reference>